<evidence type="ECO:0000256" key="11">
    <source>
        <dbReference type="ARBA" id="ARBA00023033"/>
    </source>
</evidence>
<keyword evidence="8" id="KW-0492">Microsome</keyword>
<reference evidence="15" key="1">
    <citation type="submission" date="2022-01" db="EMBL/GenBank/DDBJ databases">
        <authorList>
            <person name="King R."/>
        </authorList>
    </citation>
    <scope>NUCLEOTIDE SEQUENCE</scope>
</reference>
<evidence type="ECO:0000256" key="1">
    <source>
        <dbReference type="ARBA" id="ARBA00001971"/>
    </source>
</evidence>
<sequence>MLTAMLLTILLIWLFMRPLYWRNRGVNSRLPWPLVGNCWSAFYLSTVQFWERVYHSSVEPYIGIFFFTRTALVLRDPQIITEVLEKKAPLFNSHGMYINRRDPMGKSLFHLNGSDWKEARSKLSTYFSPVKVKSMSEIAEGSAERLLNHLGDQPGIDVEIHSAAMKLSIDVTAAALFGLESNVFQEGDDSEYFIASKDLNSPLSMLKVFINFVSPRLFELFKLNSFSTRTNEFISSMVRGAMEACLDAKSLQQPLNFIQGMVQLKEKDKNMDKFAVSQGAVLWVGGVETTAATLSFCLYELAQDPCLQEQLRDLSSPSTPQLLRQVIAETLRKYPPFSLISRCCTTDCFLESGLFLEKGTLVFIPAYSLHHDPNIYPEPESFQPGREYPRGAYLPFGSGPRTCIGKRMAETVLELTINKLLQRYRFLPSAKSSTPLTLSPRSFFTSAEGGIWLKVERISSVTTT</sequence>
<evidence type="ECO:0008006" key="17">
    <source>
        <dbReference type="Google" id="ProtNLM"/>
    </source>
</evidence>
<comment type="similarity">
    <text evidence="4 14">Belongs to the cytochrome P450 family.</text>
</comment>
<dbReference type="GO" id="GO:0016705">
    <property type="term" value="F:oxidoreductase activity, acting on paired donors, with incorporation or reduction of molecular oxygen"/>
    <property type="evidence" value="ECO:0007669"/>
    <property type="project" value="InterPro"/>
</dbReference>
<evidence type="ECO:0000256" key="3">
    <source>
        <dbReference type="ARBA" id="ARBA00004406"/>
    </source>
</evidence>
<proteinExistence type="inferred from homology"/>
<evidence type="ECO:0000313" key="16">
    <source>
        <dbReference type="Proteomes" id="UP001152798"/>
    </source>
</evidence>
<evidence type="ECO:0000313" key="15">
    <source>
        <dbReference type="EMBL" id="CAH1402027.1"/>
    </source>
</evidence>
<dbReference type="InterPro" id="IPR001128">
    <property type="entry name" value="Cyt_P450"/>
</dbReference>
<comment type="cofactor">
    <cofactor evidence="1 13">
        <name>heme</name>
        <dbReference type="ChEBI" id="CHEBI:30413"/>
    </cofactor>
</comment>
<dbReference type="InterPro" id="IPR036396">
    <property type="entry name" value="Cyt_P450_sf"/>
</dbReference>
<comment type="subcellular location">
    <subcellularLocation>
        <location evidence="3">Endoplasmic reticulum membrane</location>
        <topology evidence="3">Peripheral membrane protein</topology>
    </subcellularLocation>
    <subcellularLocation>
        <location evidence="2">Microsome membrane</location>
        <topology evidence="2">Peripheral membrane protein</topology>
    </subcellularLocation>
</comment>
<dbReference type="GO" id="GO:0005789">
    <property type="term" value="C:endoplasmic reticulum membrane"/>
    <property type="evidence" value="ECO:0007669"/>
    <property type="project" value="UniProtKB-SubCell"/>
</dbReference>
<evidence type="ECO:0000256" key="12">
    <source>
        <dbReference type="ARBA" id="ARBA00023136"/>
    </source>
</evidence>
<dbReference type="InterPro" id="IPR050476">
    <property type="entry name" value="Insect_CytP450_Detox"/>
</dbReference>
<keyword evidence="7" id="KW-0256">Endoplasmic reticulum</keyword>
<keyword evidence="10 13" id="KW-0408">Iron</keyword>
<dbReference type="Gene3D" id="1.10.630.10">
    <property type="entry name" value="Cytochrome P450"/>
    <property type="match status" value="1"/>
</dbReference>
<accession>A0A9P0MTI4</accession>
<dbReference type="PANTHER" id="PTHR24292">
    <property type="entry name" value="CYTOCHROME P450"/>
    <property type="match status" value="1"/>
</dbReference>
<dbReference type="InterPro" id="IPR002402">
    <property type="entry name" value="Cyt_P450_E_grp-II"/>
</dbReference>
<dbReference type="InterPro" id="IPR017972">
    <property type="entry name" value="Cyt_P450_CS"/>
</dbReference>
<dbReference type="GO" id="GO:0005506">
    <property type="term" value="F:iron ion binding"/>
    <property type="evidence" value="ECO:0007669"/>
    <property type="project" value="InterPro"/>
</dbReference>
<name>A0A9P0MTI4_NEZVI</name>
<evidence type="ECO:0000256" key="10">
    <source>
        <dbReference type="ARBA" id="ARBA00023004"/>
    </source>
</evidence>
<evidence type="ECO:0000256" key="2">
    <source>
        <dbReference type="ARBA" id="ARBA00004174"/>
    </source>
</evidence>
<keyword evidence="5 13" id="KW-0349">Heme</keyword>
<dbReference type="SUPFAM" id="SSF48264">
    <property type="entry name" value="Cytochrome P450"/>
    <property type="match status" value="1"/>
</dbReference>
<evidence type="ECO:0000256" key="9">
    <source>
        <dbReference type="ARBA" id="ARBA00023002"/>
    </source>
</evidence>
<organism evidence="15 16">
    <name type="scientific">Nezara viridula</name>
    <name type="common">Southern green stink bug</name>
    <name type="synonym">Cimex viridulus</name>
    <dbReference type="NCBI Taxonomy" id="85310"/>
    <lineage>
        <taxon>Eukaryota</taxon>
        <taxon>Metazoa</taxon>
        <taxon>Ecdysozoa</taxon>
        <taxon>Arthropoda</taxon>
        <taxon>Hexapoda</taxon>
        <taxon>Insecta</taxon>
        <taxon>Pterygota</taxon>
        <taxon>Neoptera</taxon>
        <taxon>Paraneoptera</taxon>
        <taxon>Hemiptera</taxon>
        <taxon>Heteroptera</taxon>
        <taxon>Panheteroptera</taxon>
        <taxon>Pentatomomorpha</taxon>
        <taxon>Pentatomoidea</taxon>
        <taxon>Pentatomidae</taxon>
        <taxon>Pentatominae</taxon>
        <taxon>Nezara</taxon>
    </lineage>
</organism>
<evidence type="ECO:0000256" key="5">
    <source>
        <dbReference type="ARBA" id="ARBA00022617"/>
    </source>
</evidence>
<keyword evidence="16" id="KW-1185">Reference proteome</keyword>
<keyword evidence="11 14" id="KW-0503">Monooxygenase</keyword>
<evidence type="ECO:0000256" key="8">
    <source>
        <dbReference type="ARBA" id="ARBA00022848"/>
    </source>
</evidence>
<gene>
    <name evidence="15" type="ORF">NEZAVI_LOCUS10943</name>
</gene>
<evidence type="ECO:0000256" key="13">
    <source>
        <dbReference type="PIRSR" id="PIRSR602402-1"/>
    </source>
</evidence>
<dbReference type="CDD" id="cd11056">
    <property type="entry name" value="CYP6-like"/>
    <property type="match status" value="1"/>
</dbReference>
<dbReference type="Pfam" id="PF00067">
    <property type="entry name" value="p450"/>
    <property type="match status" value="1"/>
</dbReference>
<dbReference type="PANTHER" id="PTHR24292:SF54">
    <property type="entry name" value="CYP9F3-RELATED"/>
    <property type="match status" value="1"/>
</dbReference>
<feature type="binding site" description="axial binding residue" evidence="13">
    <location>
        <position position="403"/>
    </location>
    <ligand>
        <name>heme</name>
        <dbReference type="ChEBI" id="CHEBI:30413"/>
    </ligand>
    <ligandPart>
        <name>Fe</name>
        <dbReference type="ChEBI" id="CHEBI:18248"/>
    </ligandPart>
</feature>
<keyword evidence="12" id="KW-0472">Membrane</keyword>
<protein>
    <recommendedName>
        <fullName evidence="17">Cytochrome P450</fullName>
    </recommendedName>
</protein>
<dbReference type="EMBL" id="OV725081">
    <property type="protein sequence ID" value="CAH1402027.1"/>
    <property type="molecule type" value="Genomic_DNA"/>
</dbReference>
<dbReference type="PRINTS" id="PR00464">
    <property type="entry name" value="EP450II"/>
</dbReference>
<keyword evidence="6 13" id="KW-0479">Metal-binding</keyword>
<dbReference type="PRINTS" id="PR00385">
    <property type="entry name" value="P450"/>
</dbReference>
<keyword evidence="9 14" id="KW-0560">Oxidoreductase</keyword>
<dbReference type="Proteomes" id="UP001152798">
    <property type="component" value="Chromosome 5"/>
</dbReference>
<dbReference type="OrthoDB" id="6600478at2759"/>
<dbReference type="PROSITE" id="PS00086">
    <property type="entry name" value="CYTOCHROME_P450"/>
    <property type="match status" value="1"/>
</dbReference>
<dbReference type="GO" id="GO:0004497">
    <property type="term" value="F:monooxygenase activity"/>
    <property type="evidence" value="ECO:0007669"/>
    <property type="project" value="UniProtKB-KW"/>
</dbReference>
<evidence type="ECO:0000256" key="14">
    <source>
        <dbReference type="RuleBase" id="RU000461"/>
    </source>
</evidence>
<evidence type="ECO:0000256" key="4">
    <source>
        <dbReference type="ARBA" id="ARBA00010617"/>
    </source>
</evidence>
<dbReference type="AlphaFoldDB" id="A0A9P0MTI4"/>
<evidence type="ECO:0000256" key="6">
    <source>
        <dbReference type="ARBA" id="ARBA00022723"/>
    </source>
</evidence>
<dbReference type="GO" id="GO:0020037">
    <property type="term" value="F:heme binding"/>
    <property type="evidence" value="ECO:0007669"/>
    <property type="project" value="InterPro"/>
</dbReference>
<evidence type="ECO:0000256" key="7">
    <source>
        <dbReference type="ARBA" id="ARBA00022824"/>
    </source>
</evidence>